<reference evidence="6 7" key="1">
    <citation type="journal article" date="2013" name="BMC Genomics">
        <title>Genomics-driven discovery of the pneumocandin biosynthetic gene cluster in the fungus Glarea lozoyensis.</title>
        <authorList>
            <person name="Chen L."/>
            <person name="Yue Q."/>
            <person name="Zhang X."/>
            <person name="Xiang M."/>
            <person name="Wang C."/>
            <person name="Li S."/>
            <person name="Che Y."/>
            <person name="Ortiz-Lopez F.J."/>
            <person name="Bills G.F."/>
            <person name="Liu X."/>
            <person name="An Z."/>
        </authorList>
    </citation>
    <scope>NUCLEOTIDE SEQUENCE [LARGE SCALE GENOMIC DNA]</scope>
    <source>
        <strain evidence="7">ATCC 20868 / MF5171</strain>
    </source>
</reference>
<dbReference type="SUPFAM" id="SSF48264">
    <property type="entry name" value="Cytochrome P450"/>
    <property type="match status" value="1"/>
</dbReference>
<keyword evidence="7" id="KW-1185">Reference proteome</keyword>
<dbReference type="InterPro" id="IPR002403">
    <property type="entry name" value="Cyt_P450_E_grp-IV"/>
</dbReference>
<dbReference type="RefSeq" id="XP_008078730.1">
    <property type="nucleotide sequence ID" value="XM_008080539.1"/>
</dbReference>
<dbReference type="GO" id="GO:0005506">
    <property type="term" value="F:iron ion binding"/>
    <property type="evidence" value="ECO:0007669"/>
    <property type="project" value="InterPro"/>
</dbReference>
<evidence type="ECO:0000256" key="5">
    <source>
        <dbReference type="PIRSR" id="PIRSR602403-1"/>
    </source>
</evidence>
<protein>
    <submittedName>
        <fullName evidence="6">Cytochrome P450</fullName>
    </submittedName>
</protein>
<evidence type="ECO:0000256" key="2">
    <source>
        <dbReference type="ARBA" id="ARBA00010617"/>
    </source>
</evidence>
<dbReference type="GO" id="GO:0004497">
    <property type="term" value="F:monooxygenase activity"/>
    <property type="evidence" value="ECO:0007669"/>
    <property type="project" value="InterPro"/>
</dbReference>
<evidence type="ECO:0000256" key="4">
    <source>
        <dbReference type="ARBA" id="ARBA00023004"/>
    </source>
</evidence>
<feature type="binding site" description="axial binding residue" evidence="5">
    <location>
        <position position="427"/>
    </location>
    <ligand>
        <name>heme</name>
        <dbReference type="ChEBI" id="CHEBI:30413"/>
    </ligand>
    <ligandPart>
        <name>Fe</name>
        <dbReference type="ChEBI" id="CHEBI:18248"/>
    </ligandPart>
</feature>
<dbReference type="InterPro" id="IPR036396">
    <property type="entry name" value="Cyt_P450_sf"/>
</dbReference>
<evidence type="ECO:0000313" key="6">
    <source>
        <dbReference type="EMBL" id="EPE33578.1"/>
    </source>
</evidence>
<dbReference type="PRINTS" id="PR00465">
    <property type="entry name" value="EP450IV"/>
</dbReference>
<dbReference type="HOGENOM" id="CLU_018012_4_2_1"/>
<organism evidence="6 7">
    <name type="scientific">Glarea lozoyensis (strain ATCC 20868 / MF5171)</name>
    <dbReference type="NCBI Taxonomy" id="1116229"/>
    <lineage>
        <taxon>Eukaryota</taxon>
        <taxon>Fungi</taxon>
        <taxon>Dikarya</taxon>
        <taxon>Ascomycota</taxon>
        <taxon>Pezizomycotina</taxon>
        <taxon>Leotiomycetes</taxon>
        <taxon>Helotiales</taxon>
        <taxon>Helotiaceae</taxon>
        <taxon>Glarea</taxon>
    </lineage>
</organism>
<evidence type="ECO:0000256" key="1">
    <source>
        <dbReference type="ARBA" id="ARBA00001971"/>
    </source>
</evidence>
<comment type="similarity">
    <text evidence="2">Belongs to the cytochrome P450 family.</text>
</comment>
<accession>S3E591</accession>
<dbReference type="Pfam" id="PF00067">
    <property type="entry name" value="p450"/>
    <property type="match status" value="1"/>
</dbReference>
<gene>
    <name evidence="6" type="ORF">GLAREA_06591</name>
</gene>
<comment type="cofactor">
    <cofactor evidence="1 5">
        <name>heme</name>
        <dbReference type="ChEBI" id="CHEBI:30413"/>
    </cofactor>
</comment>
<keyword evidence="3 5" id="KW-0479">Metal-binding</keyword>
<dbReference type="GO" id="GO:0020037">
    <property type="term" value="F:heme binding"/>
    <property type="evidence" value="ECO:0007669"/>
    <property type="project" value="InterPro"/>
</dbReference>
<dbReference type="InterPro" id="IPR001128">
    <property type="entry name" value="Cyt_P450"/>
</dbReference>
<keyword evidence="5" id="KW-0349">Heme</keyword>
<dbReference type="eggNOG" id="KOG0684">
    <property type="taxonomic scope" value="Eukaryota"/>
</dbReference>
<dbReference type="CDD" id="cd11040">
    <property type="entry name" value="CYP7_CYP8-like"/>
    <property type="match status" value="1"/>
</dbReference>
<evidence type="ECO:0000313" key="7">
    <source>
        <dbReference type="Proteomes" id="UP000016922"/>
    </source>
</evidence>
<dbReference type="EMBL" id="KE145357">
    <property type="protein sequence ID" value="EPE33578.1"/>
    <property type="molecule type" value="Genomic_DNA"/>
</dbReference>
<dbReference type="AlphaFoldDB" id="S3E591"/>
<keyword evidence="4 5" id="KW-0408">Iron</keyword>
<dbReference type="OrthoDB" id="1470350at2759"/>
<dbReference type="InterPro" id="IPR053007">
    <property type="entry name" value="CYP450_monoxygenase_sec-met"/>
</dbReference>
<dbReference type="KEGG" id="glz:GLAREA_06591"/>
<dbReference type="Proteomes" id="UP000016922">
    <property type="component" value="Unassembled WGS sequence"/>
</dbReference>
<dbReference type="PANTHER" id="PTHR47582">
    <property type="entry name" value="P450, PUTATIVE (EUROFUNG)-RELATED"/>
    <property type="match status" value="1"/>
</dbReference>
<dbReference type="OMA" id="DDICKQQ"/>
<sequence length="509" mass="57025">MIYGLLYGIGALVAVAYAVEYVLTLRDDSTEPPRLRSKVPLIGHILGIITSGPSYHSQLKTAPNTEIFSLGIFNFKLYTSVSTRLLPAIQRQSKTLSFRPMIQHVARRWGDASDETNEIFGGPTLVTDFSHAMKLSLAPGPHLDEQNERMGLRALVDIEELFGTSRKDPQGGTVRFLEWSRHAVVQASSCGVYGTSHPFLDTEVEKSFWKWHAHLSAHISGLDFDILRTGYAARQKVFDAHTKYCNDIPPDASLLFRERWRVLRESGVFESDCVKQQATLPIGMLSNTVPTFYWTVWELFSRDTVLAEVREELSANAVTKEDDGYALDLAALKSKCPLLLSVFQETQRVRHIHAAIRKVMKDTLLDGKYLLKAGNYLQMPGASIHHNTQIWGPSAKQFDPYRFVPSGKAVKHGGSDFLAWGAPPHLCPARQFAATEILILVALLALRADLQPISGRWETDPKLDFNDPVTVLNPKVDVPFSVREREEWAGKTWRLCMSESKIRVPLASG</sequence>
<dbReference type="GO" id="GO:0016705">
    <property type="term" value="F:oxidoreductase activity, acting on paired donors, with incorporation or reduction of molecular oxygen"/>
    <property type="evidence" value="ECO:0007669"/>
    <property type="project" value="InterPro"/>
</dbReference>
<proteinExistence type="inferred from homology"/>
<dbReference type="Gene3D" id="1.10.630.10">
    <property type="entry name" value="Cytochrome P450"/>
    <property type="match status" value="1"/>
</dbReference>
<dbReference type="PANTHER" id="PTHR47582:SF1">
    <property type="entry name" value="P450, PUTATIVE (EUROFUNG)-RELATED"/>
    <property type="match status" value="1"/>
</dbReference>
<dbReference type="GeneID" id="19465644"/>
<name>S3E591_GLAL2</name>
<dbReference type="STRING" id="1116229.S3E591"/>
<evidence type="ECO:0000256" key="3">
    <source>
        <dbReference type="ARBA" id="ARBA00022723"/>
    </source>
</evidence>